<proteinExistence type="predicted"/>
<dbReference type="RefSeq" id="WP_379812293.1">
    <property type="nucleotide sequence ID" value="NZ_JBHUPC010000017.1"/>
</dbReference>
<evidence type="ECO:0000313" key="8">
    <source>
        <dbReference type="EMBL" id="MFD2892596.1"/>
    </source>
</evidence>
<evidence type="ECO:0000256" key="5">
    <source>
        <dbReference type="ARBA" id="ARBA00023136"/>
    </source>
</evidence>
<protein>
    <submittedName>
        <fullName evidence="8">PLD nuclease N-terminal domain-containing protein</fullName>
    </submittedName>
</protein>
<evidence type="ECO:0000256" key="4">
    <source>
        <dbReference type="ARBA" id="ARBA00022989"/>
    </source>
</evidence>
<organism evidence="8 9">
    <name type="scientific">Flavobacterium chuncheonense</name>
    <dbReference type="NCBI Taxonomy" id="2026653"/>
    <lineage>
        <taxon>Bacteria</taxon>
        <taxon>Pseudomonadati</taxon>
        <taxon>Bacteroidota</taxon>
        <taxon>Flavobacteriia</taxon>
        <taxon>Flavobacteriales</taxon>
        <taxon>Flavobacteriaceae</taxon>
        <taxon>Flavobacterium</taxon>
    </lineage>
</organism>
<comment type="caution">
    <text evidence="8">The sequence shown here is derived from an EMBL/GenBank/DDBJ whole genome shotgun (WGS) entry which is preliminary data.</text>
</comment>
<dbReference type="Proteomes" id="UP001597534">
    <property type="component" value="Unassembled WGS sequence"/>
</dbReference>
<reference evidence="9" key="1">
    <citation type="journal article" date="2019" name="Int. J. Syst. Evol. Microbiol.">
        <title>The Global Catalogue of Microorganisms (GCM) 10K type strain sequencing project: providing services to taxonomists for standard genome sequencing and annotation.</title>
        <authorList>
            <consortium name="The Broad Institute Genomics Platform"/>
            <consortium name="The Broad Institute Genome Sequencing Center for Infectious Disease"/>
            <person name="Wu L."/>
            <person name="Ma J."/>
        </authorList>
    </citation>
    <scope>NUCLEOTIDE SEQUENCE [LARGE SCALE GENOMIC DNA]</scope>
    <source>
        <strain evidence="9">KCTC 22671</strain>
    </source>
</reference>
<gene>
    <name evidence="8" type="ORF">ACFS5J_11295</name>
</gene>
<comment type="subcellular location">
    <subcellularLocation>
        <location evidence="1">Cell membrane</location>
        <topology evidence="1">Multi-pass membrane protein</topology>
    </subcellularLocation>
</comment>
<feature type="transmembrane region" description="Helical" evidence="6">
    <location>
        <begin position="7"/>
        <end position="25"/>
    </location>
</feature>
<name>A0ABW5YNB8_9FLAO</name>
<accession>A0ABW5YNB8</accession>
<keyword evidence="3 6" id="KW-0812">Transmembrane</keyword>
<keyword evidence="5 6" id="KW-0472">Membrane</keyword>
<evidence type="ECO:0000256" key="3">
    <source>
        <dbReference type="ARBA" id="ARBA00022692"/>
    </source>
</evidence>
<evidence type="ECO:0000256" key="2">
    <source>
        <dbReference type="ARBA" id="ARBA00022475"/>
    </source>
</evidence>
<sequence>MDNSFSYSLFFWQALVFSIAALWMYCLVDILKSKFERNDKVFWFLGVLAVPLFGSILYLTRGKKTKIQSK</sequence>
<keyword evidence="4 6" id="KW-1133">Transmembrane helix</keyword>
<evidence type="ECO:0000313" key="9">
    <source>
        <dbReference type="Proteomes" id="UP001597534"/>
    </source>
</evidence>
<evidence type="ECO:0000256" key="6">
    <source>
        <dbReference type="SAM" id="Phobius"/>
    </source>
</evidence>
<dbReference type="EMBL" id="JBHUPC010000017">
    <property type="protein sequence ID" value="MFD2892596.1"/>
    <property type="molecule type" value="Genomic_DNA"/>
</dbReference>
<dbReference type="Pfam" id="PF13396">
    <property type="entry name" value="PLDc_N"/>
    <property type="match status" value="1"/>
</dbReference>
<keyword evidence="2" id="KW-1003">Cell membrane</keyword>
<feature type="transmembrane region" description="Helical" evidence="6">
    <location>
        <begin position="41"/>
        <end position="60"/>
    </location>
</feature>
<evidence type="ECO:0000259" key="7">
    <source>
        <dbReference type="Pfam" id="PF13396"/>
    </source>
</evidence>
<keyword evidence="9" id="KW-1185">Reference proteome</keyword>
<dbReference type="InterPro" id="IPR027379">
    <property type="entry name" value="CLS_N"/>
</dbReference>
<feature type="domain" description="Cardiolipin synthase N-terminal" evidence="7">
    <location>
        <begin position="21"/>
        <end position="60"/>
    </location>
</feature>
<evidence type="ECO:0000256" key="1">
    <source>
        <dbReference type="ARBA" id="ARBA00004651"/>
    </source>
</evidence>